<accession>A0AAW1UC30</accession>
<feature type="region of interest" description="Disordered" evidence="1">
    <location>
        <begin position="1"/>
        <end position="43"/>
    </location>
</feature>
<reference evidence="2 3" key="1">
    <citation type="submission" date="2023-03" db="EMBL/GenBank/DDBJ databases">
        <title>Genome insight into feeding habits of ladybird beetles.</title>
        <authorList>
            <person name="Li H.-S."/>
            <person name="Huang Y.-H."/>
            <person name="Pang H."/>
        </authorList>
    </citation>
    <scope>NUCLEOTIDE SEQUENCE [LARGE SCALE GENOMIC DNA]</scope>
    <source>
        <strain evidence="2">SYSU_2023b</strain>
        <tissue evidence="2">Whole body</tissue>
    </source>
</reference>
<feature type="region of interest" description="Disordered" evidence="1">
    <location>
        <begin position="70"/>
        <end position="101"/>
    </location>
</feature>
<dbReference type="Proteomes" id="UP001431783">
    <property type="component" value="Unassembled WGS sequence"/>
</dbReference>
<protein>
    <submittedName>
        <fullName evidence="2">Uncharacterized protein</fullName>
    </submittedName>
</protein>
<sequence length="201" mass="23399">MTKAKKKRKSRSRSPIDKYDDRSSAKTTTSSSEEEMDIPHQPTDNIMEHQQILPTIPTFNSYGILQNLQTASTSTQENTTEESKKQNKDDEKKKSHYRSFHQRKRKLTNNNFYVNYNNNGQIKVFPTTIEASNNLKKDLKENNVEYFSYTLREEKFNRIVIKAAPHLEESSILTCLKTENNNIQEVEGEKSNVHVLPSEIR</sequence>
<gene>
    <name evidence="2" type="ORF">WA026_010082</name>
</gene>
<feature type="compositionally biased region" description="Basic residues" evidence="1">
    <location>
        <begin position="1"/>
        <end position="12"/>
    </location>
</feature>
<keyword evidence="3" id="KW-1185">Reference proteome</keyword>
<dbReference type="EMBL" id="JARQZJ010000064">
    <property type="protein sequence ID" value="KAK9880208.1"/>
    <property type="molecule type" value="Genomic_DNA"/>
</dbReference>
<comment type="caution">
    <text evidence="2">The sequence shown here is derived from an EMBL/GenBank/DDBJ whole genome shotgun (WGS) entry which is preliminary data.</text>
</comment>
<evidence type="ECO:0000313" key="2">
    <source>
        <dbReference type="EMBL" id="KAK9880208.1"/>
    </source>
</evidence>
<feature type="compositionally biased region" description="Basic and acidic residues" evidence="1">
    <location>
        <begin position="81"/>
        <end position="93"/>
    </location>
</feature>
<feature type="compositionally biased region" description="Basic and acidic residues" evidence="1">
    <location>
        <begin position="14"/>
        <end position="24"/>
    </location>
</feature>
<organism evidence="2 3">
    <name type="scientific">Henosepilachna vigintioctopunctata</name>
    <dbReference type="NCBI Taxonomy" id="420089"/>
    <lineage>
        <taxon>Eukaryota</taxon>
        <taxon>Metazoa</taxon>
        <taxon>Ecdysozoa</taxon>
        <taxon>Arthropoda</taxon>
        <taxon>Hexapoda</taxon>
        <taxon>Insecta</taxon>
        <taxon>Pterygota</taxon>
        <taxon>Neoptera</taxon>
        <taxon>Endopterygota</taxon>
        <taxon>Coleoptera</taxon>
        <taxon>Polyphaga</taxon>
        <taxon>Cucujiformia</taxon>
        <taxon>Coccinelloidea</taxon>
        <taxon>Coccinellidae</taxon>
        <taxon>Epilachninae</taxon>
        <taxon>Epilachnini</taxon>
        <taxon>Henosepilachna</taxon>
    </lineage>
</organism>
<dbReference type="AlphaFoldDB" id="A0AAW1UC30"/>
<evidence type="ECO:0000256" key="1">
    <source>
        <dbReference type="SAM" id="MobiDB-lite"/>
    </source>
</evidence>
<evidence type="ECO:0000313" key="3">
    <source>
        <dbReference type="Proteomes" id="UP001431783"/>
    </source>
</evidence>
<name>A0AAW1UC30_9CUCU</name>
<proteinExistence type="predicted"/>